<dbReference type="SUPFAM" id="SSF47413">
    <property type="entry name" value="lambda repressor-like DNA-binding domains"/>
    <property type="match status" value="1"/>
</dbReference>
<dbReference type="PANTHER" id="PTHR30146:SF109">
    <property type="entry name" value="HTH-TYPE TRANSCRIPTIONAL REGULATOR GALS"/>
    <property type="match status" value="1"/>
</dbReference>
<reference evidence="6" key="1">
    <citation type="journal article" date="2019" name="Int. J. Syst. Evol. Microbiol.">
        <title>The Global Catalogue of Microorganisms (GCM) 10K type strain sequencing project: providing services to taxonomists for standard genome sequencing and annotation.</title>
        <authorList>
            <consortium name="The Broad Institute Genomics Platform"/>
            <consortium name="The Broad Institute Genome Sequencing Center for Infectious Disease"/>
            <person name="Wu L."/>
            <person name="Ma J."/>
        </authorList>
    </citation>
    <scope>NUCLEOTIDE SEQUENCE [LARGE SCALE GENOMIC DNA]</scope>
    <source>
        <strain evidence="6">KCTC 52366</strain>
    </source>
</reference>
<evidence type="ECO:0000313" key="5">
    <source>
        <dbReference type="EMBL" id="MFC3141563.1"/>
    </source>
</evidence>
<dbReference type="Pfam" id="PF00532">
    <property type="entry name" value="Peripla_BP_1"/>
    <property type="match status" value="1"/>
</dbReference>
<comment type="caution">
    <text evidence="5">The sequence shown here is derived from an EMBL/GenBank/DDBJ whole genome shotgun (WGS) entry which is preliminary data.</text>
</comment>
<keyword evidence="6" id="KW-1185">Reference proteome</keyword>
<name>A0ABV7GMS5_9RHOB</name>
<dbReference type="InterPro" id="IPR001761">
    <property type="entry name" value="Peripla_BP/Lac1_sug-bd_dom"/>
</dbReference>
<dbReference type="InterPro" id="IPR010982">
    <property type="entry name" value="Lambda_DNA-bd_dom_sf"/>
</dbReference>
<accession>A0ABV7GMS5</accession>
<dbReference type="PANTHER" id="PTHR30146">
    <property type="entry name" value="LACI-RELATED TRANSCRIPTIONAL REPRESSOR"/>
    <property type="match status" value="1"/>
</dbReference>
<dbReference type="EMBL" id="JBHRTB010000010">
    <property type="protein sequence ID" value="MFC3141563.1"/>
    <property type="molecule type" value="Genomic_DNA"/>
</dbReference>
<dbReference type="RefSeq" id="WP_275632179.1">
    <property type="nucleotide sequence ID" value="NZ_JARGYD010000002.1"/>
</dbReference>
<dbReference type="Pfam" id="PF00356">
    <property type="entry name" value="LacI"/>
    <property type="match status" value="1"/>
</dbReference>
<gene>
    <name evidence="5" type="ORF">ACFOGP_02535</name>
</gene>
<dbReference type="Proteomes" id="UP001595632">
    <property type="component" value="Unassembled WGS sequence"/>
</dbReference>
<evidence type="ECO:0000259" key="4">
    <source>
        <dbReference type="PROSITE" id="PS50932"/>
    </source>
</evidence>
<evidence type="ECO:0000256" key="3">
    <source>
        <dbReference type="ARBA" id="ARBA00023163"/>
    </source>
</evidence>
<dbReference type="Gene3D" id="3.40.50.2300">
    <property type="match status" value="2"/>
</dbReference>
<dbReference type="InterPro" id="IPR000843">
    <property type="entry name" value="HTH_LacI"/>
</dbReference>
<sequence>MNPRETSRGSLAQDVLMGKRATIRDVAEKAGVSKSTVSLVLHDSPLVRAETKAAVETAIRELHYVRNRAAAALRSSNTGRIGIVVNDLRVPFVTEFVAAAQRALMDRGMAALIADSSEDPDTEDRAVRLALEQDIAGLLIAPCRSSEAPVFSTILATGIPTMQVLRQGDSRVAQLPFHSIDYAIGSHLAAQHLLDQGLTEIAFVGGYAGHQISRERASGYRDIMQVHGRRALVLQGGSDRTYGREAMALIARDHPDVQAAICINDSVALGMSSAAMAAGRTVGRDFWIVGFDDIPECAQAEPSITSVRCDVDAVARASVTALLDWIDNGVPPEELVRHPVKLQVRDSSKVG</sequence>
<feature type="domain" description="HTH lacI-type" evidence="4">
    <location>
        <begin position="21"/>
        <end position="75"/>
    </location>
</feature>
<protein>
    <submittedName>
        <fullName evidence="5">LacI family DNA-binding transcriptional regulator</fullName>
    </submittedName>
</protein>
<dbReference type="InterPro" id="IPR028082">
    <property type="entry name" value="Peripla_BP_I"/>
</dbReference>
<keyword evidence="1" id="KW-0805">Transcription regulation</keyword>
<organism evidence="5 6">
    <name type="scientific">Psychromarinibacter halotolerans</name>
    <dbReference type="NCBI Taxonomy" id="1775175"/>
    <lineage>
        <taxon>Bacteria</taxon>
        <taxon>Pseudomonadati</taxon>
        <taxon>Pseudomonadota</taxon>
        <taxon>Alphaproteobacteria</taxon>
        <taxon>Rhodobacterales</taxon>
        <taxon>Paracoccaceae</taxon>
        <taxon>Psychromarinibacter</taxon>
    </lineage>
</organism>
<proteinExistence type="predicted"/>
<dbReference type="SMART" id="SM00354">
    <property type="entry name" value="HTH_LACI"/>
    <property type="match status" value="1"/>
</dbReference>
<dbReference type="Gene3D" id="1.10.260.40">
    <property type="entry name" value="lambda repressor-like DNA-binding domains"/>
    <property type="match status" value="1"/>
</dbReference>
<dbReference type="PROSITE" id="PS50932">
    <property type="entry name" value="HTH_LACI_2"/>
    <property type="match status" value="1"/>
</dbReference>
<evidence type="ECO:0000313" key="6">
    <source>
        <dbReference type="Proteomes" id="UP001595632"/>
    </source>
</evidence>
<dbReference type="GO" id="GO:0003677">
    <property type="term" value="F:DNA binding"/>
    <property type="evidence" value="ECO:0007669"/>
    <property type="project" value="UniProtKB-KW"/>
</dbReference>
<dbReference type="PROSITE" id="PS00356">
    <property type="entry name" value="HTH_LACI_1"/>
    <property type="match status" value="1"/>
</dbReference>
<evidence type="ECO:0000256" key="2">
    <source>
        <dbReference type="ARBA" id="ARBA00023125"/>
    </source>
</evidence>
<dbReference type="CDD" id="cd01392">
    <property type="entry name" value="HTH_LacI"/>
    <property type="match status" value="1"/>
</dbReference>
<keyword evidence="3" id="KW-0804">Transcription</keyword>
<dbReference type="SUPFAM" id="SSF53822">
    <property type="entry name" value="Periplasmic binding protein-like I"/>
    <property type="match status" value="1"/>
</dbReference>
<evidence type="ECO:0000256" key="1">
    <source>
        <dbReference type="ARBA" id="ARBA00023015"/>
    </source>
</evidence>
<keyword evidence="2 5" id="KW-0238">DNA-binding</keyword>